<keyword evidence="1" id="KW-0472">Membrane</keyword>
<evidence type="ECO:0000313" key="2">
    <source>
        <dbReference type="EMBL" id="SBT87062.1"/>
    </source>
</evidence>
<dbReference type="VEuPathDB" id="PlasmoDB:PmUG01_02010700"/>
<organism evidence="2 3">
    <name type="scientific">Plasmodium malariae</name>
    <dbReference type="NCBI Taxonomy" id="5858"/>
    <lineage>
        <taxon>Eukaryota</taxon>
        <taxon>Sar</taxon>
        <taxon>Alveolata</taxon>
        <taxon>Apicomplexa</taxon>
        <taxon>Aconoidasida</taxon>
        <taxon>Haemosporida</taxon>
        <taxon>Plasmodiidae</taxon>
        <taxon>Plasmodium</taxon>
        <taxon>Plasmodium (Plasmodium)</taxon>
    </lineage>
</organism>
<dbReference type="OMA" id="VNDCIDV"/>
<name>A0A1D3JKS6_PLAMA</name>
<keyword evidence="1" id="KW-1133">Transmembrane helix</keyword>
<protein>
    <submittedName>
        <fullName evidence="2">PIR protein</fullName>
    </submittedName>
</protein>
<dbReference type="Proteomes" id="UP000219813">
    <property type="component" value="Chromosome 2"/>
</dbReference>
<dbReference type="RefSeq" id="XP_028860123.1">
    <property type="nucleotide sequence ID" value="XM_029008577.1"/>
</dbReference>
<sequence length="349" mass="41306">MESNQKIILDTAIIKSLQEEYPHLNIWSKYSTHSLNGLYNNYQSICNEINLYSEGRLENDVCITIFGLLENYIDDSGTSDTIQGVYNDFMQYSNVEKLSDSINSINIRDFMFYFKNIVRNKVFKNITMIKDVYENNDMLSGIIKLFYFNENVSEIKNILSNRNDQKYANVCKFVNECLDTYREFLNYLCPADMYDRFTDSTICNELQVFFENYDNHLYLPLRRNNNIASLREYPDLARVRCDLSESLYKWYPAFKIFTNIKRDLTPFGKTFISFLSIFGIFLTFYILYMFTPLGSEVNARRQKFKRSWRNIQSAFKDQVKSITNNMCKQNSNNSNNSFNLGYHTSQFKP</sequence>
<dbReference type="EMBL" id="LT594623">
    <property type="protein sequence ID" value="SBT87062.1"/>
    <property type="molecule type" value="Genomic_DNA"/>
</dbReference>
<proteinExistence type="predicted"/>
<keyword evidence="3" id="KW-1185">Reference proteome</keyword>
<gene>
    <name evidence="2" type="primary">PmUG01_02010700</name>
    <name evidence="2" type="ORF">PMUG01_02010700</name>
</gene>
<feature type="transmembrane region" description="Helical" evidence="1">
    <location>
        <begin position="271"/>
        <end position="291"/>
    </location>
</feature>
<dbReference type="GeneID" id="39866511"/>
<dbReference type="AlphaFoldDB" id="A0A1D3JKS6"/>
<accession>A0A1D3JKS6</accession>
<dbReference type="OrthoDB" id="381684at2759"/>
<keyword evidence="1" id="KW-0812">Transmembrane</keyword>
<evidence type="ECO:0000313" key="3">
    <source>
        <dbReference type="Proteomes" id="UP000219813"/>
    </source>
</evidence>
<evidence type="ECO:0000256" key="1">
    <source>
        <dbReference type="SAM" id="Phobius"/>
    </source>
</evidence>
<dbReference type="KEGG" id="pmal:PMUG01_02010700"/>
<reference evidence="2 3" key="1">
    <citation type="submission" date="2016-06" db="EMBL/GenBank/DDBJ databases">
        <authorList>
            <consortium name="Pathogen Informatics"/>
        </authorList>
    </citation>
    <scope>NUCLEOTIDE SEQUENCE [LARGE SCALE GENOMIC DNA]</scope>
</reference>
<dbReference type="InterPro" id="IPR008780">
    <property type="entry name" value="Plasmodium_Vir"/>
</dbReference>
<dbReference type="Pfam" id="PF05795">
    <property type="entry name" value="Plasmodium_Vir"/>
    <property type="match status" value="1"/>
</dbReference>